<protein>
    <submittedName>
        <fullName evidence="4">Retrotransposon protein, putative, unclassified</fullName>
    </submittedName>
</protein>
<keyword evidence="1" id="KW-0175">Coiled coil</keyword>
<reference evidence="4" key="1">
    <citation type="submission" date="2003-08" db="EMBL/GenBank/DDBJ databases">
        <authorList>
            <person name="Buell C."/>
            <person name="Yuan Q."/>
            <person name="Ouyang S."/>
            <person name="Liu J."/>
            <person name="Wang A."/>
            <person name="Maiti R."/>
            <person name="Hamilton J."/>
            <person name="Jones K."/>
            <person name="Tallon L."/>
            <person name="Feldblyum T."/>
            <person name="Tsitrin T."/>
            <person name="Bera J."/>
            <person name="Kim M."/>
            <person name="Jin S."/>
            <person name="Fadrosh D."/>
            <person name="Vuong H."/>
            <person name="Overton II L."/>
            <person name="Reardon M."/>
            <person name="Weaver B."/>
            <person name="Johri S."/>
            <person name="Lewis M."/>
            <person name="Utterback T."/>
            <person name="Van Aken S."/>
            <person name="Wortman J."/>
            <person name="Haas B."/>
            <person name="Koo H."/>
            <person name="Zismann V."/>
            <person name="Hsiao J."/>
            <person name="Iobst S."/>
            <person name="de Vazeilles A."/>
            <person name="White O."/>
            <person name="Salzberg S."/>
            <person name="Fraser C."/>
        </authorList>
    </citation>
    <scope>NUCLEOTIDE SEQUENCE</scope>
</reference>
<evidence type="ECO:0000313" key="4">
    <source>
        <dbReference type="EMBL" id="AAX95827.1"/>
    </source>
</evidence>
<accession>Q53K94</accession>
<feature type="domain" description="Retrotransposon gag" evidence="3">
    <location>
        <begin position="82"/>
        <end position="171"/>
    </location>
</feature>
<dbReference type="AlphaFoldDB" id="Q53K94"/>
<proteinExistence type="predicted"/>
<reference evidence="4" key="4">
    <citation type="submission" date="2005-04" db="EMBL/GenBank/DDBJ databases">
        <authorList>
            <person name="Buell R."/>
        </authorList>
    </citation>
    <scope>NUCLEOTIDE SEQUENCE</scope>
</reference>
<evidence type="ECO:0000256" key="2">
    <source>
        <dbReference type="SAM" id="MobiDB-lite"/>
    </source>
</evidence>
<evidence type="ECO:0000256" key="1">
    <source>
        <dbReference type="SAM" id="Coils"/>
    </source>
</evidence>
<reference evidence="5" key="3">
    <citation type="submission" date="2005-04" db="EMBL/GenBank/DDBJ databases">
        <authorList>
            <person name="Buell C.R."/>
            <person name="Wing R.A."/>
            <person name="McCombie W.A."/>
            <person name="Ouyang S."/>
        </authorList>
    </citation>
    <scope>NUCLEOTIDE SEQUENCE</scope>
</reference>
<sequence length="925" mass="103032">MAGLRKGKQDGHAQRQHLHLRRDMTTSSRDAYEVHDYNFAQVACKLPVYDGKYDSAAYINWELAVEKQFDEYDFSNAQMIKAASNKCTGSASFWWHTVGNKLETWDECKILMRKRFVFSYYRRALLEKFEHLKQGDKTVREYFHDFKICITYSGLQESNENTMTRFFRGLNSNIQAGLVNVTYNHIGQLFMLACNVEHKILENPTEQQAMRVPPIADVLQEVQNNPQNEKNDMFEMSLPSLANEEKADAPTLSEEGIKGKLNGAEITQGIGLICTGKINNPRRVYQDTWNSLPMGDEAAQALELMDRMIKLKEQGLQGEQITRHFIKSRLAPIKERSRTAFEFDGKHDPNREDPDSLDFKVMKERMYKIFSNAIVVSYSHLLPVVPYNAFNPPPPEFALMKSDPPIAQRRSPRRQPGQGSGGPKIRSETQPNTSNPAGQSDSRKRKLLLSDDEGDDAGKLGDKGATGKLPKQANPKKKTSSRPMPKIRKSSRKPSDIDPSGKDSDPINMETGSSKETGPTAKDHPSDNQPATDNVEPSNEPPTGSQSAEAGIGINQESPTGNQSDTGPSQEIPEVEAQADSPPGKDASTDPGSRSPIKAQEPTCPRPEIITGLMIGDEEEILLIRAAEDSRPPILVKWWDDDMQPQGIVINMQKEDEEVCLLKKALSQATRIVNRIHLRNEAKTATLDKLVPHLGTLEATRDQLHEAKELARKTEHDLRDRIAELQESNFELSGSSKGNIVQAARISQLEKQIQTLENDKAELARQRDSALKDVEDRKIKSQAQFDVLVGKIKRLEGARDEVANATTALVQAMFFNNNGPSTFDASEIFDKLTVAPDTYFKNINEAGSMGASLALAMTKSLSPKIDIDAIDGFAEGTSEEAALDLINDAQKATDKIAVDVVERFQDTDLRPTGPDNSDNEKTDTD</sequence>
<dbReference type="InterPro" id="IPR005162">
    <property type="entry name" value="Retrotrans_gag_dom"/>
</dbReference>
<evidence type="ECO:0000259" key="3">
    <source>
        <dbReference type="Pfam" id="PF03732"/>
    </source>
</evidence>
<feature type="compositionally biased region" description="Polar residues" evidence="2">
    <location>
        <begin position="555"/>
        <end position="569"/>
    </location>
</feature>
<dbReference type="Pfam" id="PF03732">
    <property type="entry name" value="Retrotrans_gag"/>
    <property type="match status" value="1"/>
</dbReference>
<dbReference type="PANTHER" id="PTHR35046:SF9">
    <property type="entry name" value="RNA-DIRECTED DNA POLYMERASE"/>
    <property type="match status" value="1"/>
</dbReference>
<dbReference type="EMBL" id="AC146546">
    <property type="protein sequence ID" value="AAX95827.1"/>
    <property type="molecule type" value="Genomic_DNA"/>
</dbReference>
<feature type="region of interest" description="Disordered" evidence="2">
    <location>
        <begin position="1"/>
        <end position="20"/>
    </location>
</feature>
<feature type="compositionally biased region" description="Basic residues" evidence="2">
    <location>
        <begin position="474"/>
        <end position="492"/>
    </location>
</feature>
<feature type="compositionally biased region" description="Polar residues" evidence="2">
    <location>
        <begin position="527"/>
        <end position="548"/>
    </location>
</feature>
<feature type="region of interest" description="Disordered" evidence="2">
    <location>
        <begin position="396"/>
        <end position="607"/>
    </location>
</feature>
<feature type="coiled-coil region" evidence="1">
    <location>
        <begin position="697"/>
        <end position="773"/>
    </location>
</feature>
<name>Q53K94_ORYSJ</name>
<gene>
    <name evidence="4" type="ordered locus">LOC_Os11g22310</name>
</gene>
<evidence type="ECO:0000313" key="5">
    <source>
        <dbReference type="EMBL" id="ABA93150.1"/>
    </source>
</evidence>
<reference evidence="5" key="2">
    <citation type="journal article" date="2005" name="BMC Biol.">
        <title>The sequence of rice chromosomes 11 and 12, rich in disease resistance genes and recent gene duplications.</title>
        <authorList>
            <consortium name="The rice chromosomes 11 and 12 sequencing consortia"/>
        </authorList>
    </citation>
    <scope>NUCLEOTIDE SEQUENCE [LARGE SCALE GENOMIC DNA]</scope>
</reference>
<feature type="region of interest" description="Disordered" evidence="2">
    <location>
        <begin position="904"/>
        <end position="925"/>
    </location>
</feature>
<dbReference type="PANTHER" id="PTHR35046">
    <property type="entry name" value="ZINC KNUCKLE (CCHC-TYPE) FAMILY PROTEIN"/>
    <property type="match status" value="1"/>
</dbReference>
<organism evidence="4">
    <name type="scientific">Oryza sativa subsp. japonica</name>
    <name type="common">Rice</name>
    <dbReference type="NCBI Taxonomy" id="39947"/>
    <lineage>
        <taxon>Eukaryota</taxon>
        <taxon>Viridiplantae</taxon>
        <taxon>Streptophyta</taxon>
        <taxon>Embryophyta</taxon>
        <taxon>Tracheophyta</taxon>
        <taxon>Spermatophyta</taxon>
        <taxon>Magnoliopsida</taxon>
        <taxon>Liliopsida</taxon>
        <taxon>Poales</taxon>
        <taxon>Poaceae</taxon>
        <taxon>BOP clade</taxon>
        <taxon>Oryzoideae</taxon>
        <taxon>Oryzeae</taxon>
        <taxon>Oryzinae</taxon>
        <taxon>Oryza</taxon>
        <taxon>Oryza sativa</taxon>
    </lineage>
</organism>
<dbReference type="EMBL" id="DP000010">
    <property type="protein sequence ID" value="ABA93150.1"/>
    <property type="molecule type" value="Genomic_DNA"/>
</dbReference>
<feature type="compositionally biased region" description="Polar residues" evidence="2">
    <location>
        <begin position="428"/>
        <end position="440"/>
    </location>
</feature>
<feature type="compositionally biased region" description="Basic and acidic residues" evidence="2">
    <location>
        <begin position="493"/>
        <end position="505"/>
    </location>
</feature>